<sequence>MGLSRAEGRGVQSLNDEDLRRLDLDPRNIEYLRKELQELAGDKAWRLEVIDLADGVRRIRGVLDVNEADEEYDGEYNSEEYPGRNGDQEREGAE</sequence>
<dbReference type="AlphaFoldDB" id="A0A165HI87"/>
<evidence type="ECO:0000313" key="2">
    <source>
        <dbReference type="EMBL" id="KZF23559.1"/>
    </source>
</evidence>
<evidence type="ECO:0000256" key="1">
    <source>
        <dbReference type="SAM" id="MobiDB-lite"/>
    </source>
</evidence>
<organism evidence="2 3">
    <name type="scientific">Xylona heveae (strain CBS 132557 / TC161)</name>
    <dbReference type="NCBI Taxonomy" id="1328760"/>
    <lineage>
        <taxon>Eukaryota</taxon>
        <taxon>Fungi</taxon>
        <taxon>Dikarya</taxon>
        <taxon>Ascomycota</taxon>
        <taxon>Pezizomycotina</taxon>
        <taxon>Xylonomycetes</taxon>
        <taxon>Xylonales</taxon>
        <taxon>Xylonaceae</taxon>
        <taxon>Xylona</taxon>
    </lineage>
</organism>
<dbReference type="InParanoid" id="A0A165HI87"/>
<gene>
    <name evidence="2" type="ORF">L228DRAFT_246345</name>
</gene>
<dbReference type="GeneID" id="28897529"/>
<dbReference type="OrthoDB" id="5427723at2759"/>
<evidence type="ECO:0000313" key="3">
    <source>
        <dbReference type="Proteomes" id="UP000076632"/>
    </source>
</evidence>
<proteinExistence type="predicted"/>
<keyword evidence="3" id="KW-1185">Reference proteome</keyword>
<accession>A0A165HI87</accession>
<dbReference type="EMBL" id="KV407457">
    <property type="protein sequence ID" value="KZF23559.1"/>
    <property type="molecule type" value="Genomic_DNA"/>
</dbReference>
<feature type="region of interest" description="Disordered" evidence="1">
    <location>
        <begin position="68"/>
        <end position="94"/>
    </location>
</feature>
<reference evidence="2 3" key="1">
    <citation type="journal article" date="2016" name="Fungal Biol.">
        <title>The genome of Xylona heveae provides a window into fungal endophytism.</title>
        <authorList>
            <person name="Gazis R."/>
            <person name="Kuo A."/>
            <person name="Riley R."/>
            <person name="LaButti K."/>
            <person name="Lipzen A."/>
            <person name="Lin J."/>
            <person name="Amirebrahimi M."/>
            <person name="Hesse C.N."/>
            <person name="Spatafora J.W."/>
            <person name="Henrissat B."/>
            <person name="Hainaut M."/>
            <person name="Grigoriev I.V."/>
            <person name="Hibbett D.S."/>
        </authorList>
    </citation>
    <scope>NUCLEOTIDE SEQUENCE [LARGE SCALE GENOMIC DNA]</scope>
    <source>
        <strain evidence="2 3">TC161</strain>
    </source>
</reference>
<feature type="compositionally biased region" description="Acidic residues" evidence="1">
    <location>
        <begin position="68"/>
        <end position="78"/>
    </location>
</feature>
<dbReference type="RefSeq" id="XP_018189114.1">
    <property type="nucleotide sequence ID" value="XM_018332392.1"/>
</dbReference>
<name>A0A165HI87_XYLHT</name>
<protein>
    <submittedName>
        <fullName evidence="2">Uncharacterized protein</fullName>
    </submittedName>
</protein>
<dbReference type="Proteomes" id="UP000076632">
    <property type="component" value="Unassembled WGS sequence"/>
</dbReference>
<dbReference type="STRING" id="1328760.A0A165HI87"/>